<feature type="transmembrane region" description="Helical" evidence="8">
    <location>
        <begin position="171"/>
        <end position="192"/>
    </location>
</feature>
<dbReference type="RefSeq" id="WP_015204418.1">
    <property type="nucleotide sequence ID" value="NC_019753.1"/>
</dbReference>
<dbReference type="GO" id="GO:0015648">
    <property type="term" value="F:lipid-linked peptidoglycan transporter activity"/>
    <property type="evidence" value="ECO:0007669"/>
    <property type="project" value="TreeGrafter"/>
</dbReference>
<comment type="subcellular location">
    <subcellularLocation>
        <location evidence="1">Cell membrane</location>
        <topology evidence="1">Multi-pass membrane protein</topology>
    </subcellularLocation>
</comment>
<feature type="transmembrane region" description="Helical" evidence="8">
    <location>
        <begin position="99"/>
        <end position="120"/>
    </location>
</feature>
<protein>
    <submittedName>
        <fullName evidence="9">Virulence factor MVIN family protein</fullName>
    </submittedName>
</protein>
<dbReference type="PRINTS" id="PR01806">
    <property type="entry name" value="VIRFACTRMVIN"/>
</dbReference>
<dbReference type="Proteomes" id="UP000010472">
    <property type="component" value="Chromosome"/>
</dbReference>
<dbReference type="GO" id="GO:0034204">
    <property type="term" value="P:lipid translocation"/>
    <property type="evidence" value="ECO:0007669"/>
    <property type="project" value="TreeGrafter"/>
</dbReference>
<accession>K9W1R7</accession>
<reference evidence="9 10" key="1">
    <citation type="submission" date="2012-06" db="EMBL/GenBank/DDBJ databases">
        <title>Finished chromosome of genome of Crinalium epipsammum PCC 9333.</title>
        <authorList>
            <consortium name="US DOE Joint Genome Institute"/>
            <person name="Gugger M."/>
            <person name="Coursin T."/>
            <person name="Rippka R."/>
            <person name="Tandeau De Marsac N."/>
            <person name="Huntemann M."/>
            <person name="Wei C.-L."/>
            <person name="Han J."/>
            <person name="Detter J.C."/>
            <person name="Han C."/>
            <person name="Tapia R."/>
            <person name="Davenport K."/>
            <person name="Daligault H."/>
            <person name="Erkkila T."/>
            <person name="Gu W."/>
            <person name="Munk A.C.C."/>
            <person name="Teshima H."/>
            <person name="Xu Y."/>
            <person name="Chain P."/>
            <person name="Chen A."/>
            <person name="Krypides N."/>
            <person name="Mavromatis K."/>
            <person name="Markowitz V."/>
            <person name="Szeto E."/>
            <person name="Ivanova N."/>
            <person name="Mikhailova N."/>
            <person name="Ovchinnikova G."/>
            <person name="Pagani I."/>
            <person name="Pati A."/>
            <person name="Goodwin L."/>
            <person name="Peters L."/>
            <person name="Pitluck S."/>
            <person name="Woyke T."/>
            <person name="Kerfeld C."/>
        </authorList>
    </citation>
    <scope>NUCLEOTIDE SEQUENCE [LARGE SCALE GENOMIC DNA]</scope>
    <source>
        <strain evidence="9 10">PCC 9333</strain>
    </source>
</reference>
<dbReference type="HOGENOM" id="CLU_006797_4_2_3"/>
<feature type="transmembrane region" description="Helical" evidence="8">
    <location>
        <begin position="240"/>
        <end position="260"/>
    </location>
</feature>
<evidence type="ECO:0000256" key="3">
    <source>
        <dbReference type="ARBA" id="ARBA00022692"/>
    </source>
</evidence>
<dbReference type="GO" id="GO:0008360">
    <property type="term" value="P:regulation of cell shape"/>
    <property type="evidence" value="ECO:0007669"/>
    <property type="project" value="UniProtKB-KW"/>
</dbReference>
<dbReference type="AlphaFoldDB" id="K9W1R7"/>
<dbReference type="KEGG" id="cep:Cri9333_3488"/>
<feature type="transmembrane region" description="Helical" evidence="8">
    <location>
        <begin position="140"/>
        <end position="164"/>
    </location>
</feature>
<dbReference type="STRING" id="1173022.Cri9333_3488"/>
<evidence type="ECO:0000256" key="1">
    <source>
        <dbReference type="ARBA" id="ARBA00004651"/>
    </source>
</evidence>
<proteinExistence type="predicted"/>
<dbReference type="GO" id="GO:0009252">
    <property type="term" value="P:peptidoglycan biosynthetic process"/>
    <property type="evidence" value="ECO:0007669"/>
    <property type="project" value="UniProtKB-KW"/>
</dbReference>
<feature type="transmembrane region" description="Helical" evidence="8">
    <location>
        <begin position="20"/>
        <end position="37"/>
    </location>
</feature>
<feature type="transmembrane region" description="Helical" evidence="8">
    <location>
        <begin position="393"/>
        <end position="412"/>
    </location>
</feature>
<evidence type="ECO:0000313" key="9">
    <source>
        <dbReference type="EMBL" id="AFZ14313.1"/>
    </source>
</evidence>
<evidence type="ECO:0000313" key="10">
    <source>
        <dbReference type="Proteomes" id="UP000010472"/>
    </source>
</evidence>
<keyword evidence="5" id="KW-0573">Peptidoglycan synthesis</keyword>
<evidence type="ECO:0000256" key="2">
    <source>
        <dbReference type="ARBA" id="ARBA00022475"/>
    </source>
</evidence>
<dbReference type="InterPro" id="IPR004268">
    <property type="entry name" value="MurJ"/>
</dbReference>
<keyword evidence="6 8" id="KW-1133">Transmembrane helix</keyword>
<dbReference type="EMBL" id="CP003620">
    <property type="protein sequence ID" value="AFZ14313.1"/>
    <property type="molecule type" value="Genomic_DNA"/>
</dbReference>
<name>K9W1R7_9CYAN</name>
<organism evidence="9 10">
    <name type="scientific">Crinalium epipsammum PCC 9333</name>
    <dbReference type="NCBI Taxonomy" id="1173022"/>
    <lineage>
        <taxon>Bacteria</taxon>
        <taxon>Bacillati</taxon>
        <taxon>Cyanobacteriota</taxon>
        <taxon>Cyanophyceae</taxon>
        <taxon>Gomontiellales</taxon>
        <taxon>Gomontiellaceae</taxon>
        <taxon>Crinalium</taxon>
    </lineage>
</organism>
<keyword evidence="2" id="KW-1003">Cell membrane</keyword>
<feature type="transmembrane region" description="Helical" evidence="8">
    <location>
        <begin position="322"/>
        <end position="344"/>
    </location>
</feature>
<evidence type="ECO:0000256" key="7">
    <source>
        <dbReference type="ARBA" id="ARBA00023136"/>
    </source>
</evidence>
<dbReference type="InterPro" id="IPR051050">
    <property type="entry name" value="Lipid_II_flippase_MurJ/MviN"/>
</dbReference>
<sequence>MKKNLNFWKSLTSGSVNRQIFGAAIIVAIGTAFVKVLTVGKELVVAWKFGTGDAIDAFLIALIVPSFIINVVAGSFNAALIPTYIKVRDHEGREASQRLFSTVMVWSLGLLVITTVLMLLSAPLYLPQIASGFSPEKLDLTFQLFFMMSPVVLVNGIQVIWGAVLNAGERFALVALVPTITPTITVLFLLLGQSWGSFALAAGIVCGSMMELVILGVVLKRQGISLLPRWYGLDANVRQVAGQYAPMIAGALLMSSTNIVDQAMAAMLLPGSVAALNYGNRVIAFPMALISTGLSTAIIPYYSKMIATENWTGVRDTLKHYLLSIFKITVPLTCFFFFFSNQIISILFKRGSFSVEDVHVVTQVQAFFCLQMPFYVGGILLVRLISAIRYNHILMWAAVVNLISNVSLNYLFVKYWGVAGIALSTSCVYLISFMFLFGFWLRFSRKNQ</sequence>
<feature type="transmembrane region" description="Helical" evidence="8">
    <location>
        <begin position="280"/>
        <end position="302"/>
    </location>
</feature>
<evidence type="ECO:0000256" key="6">
    <source>
        <dbReference type="ARBA" id="ARBA00022989"/>
    </source>
</evidence>
<keyword evidence="10" id="KW-1185">Reference proteome</keyword>
<dbReference type="OrthoDB" id="9804143at2"/>
<dbReference type="PANTHER" id="PTHR47019">
    <property type="entry name" value="LIPID II FLIPPASE MURJ"/>
    <property type="match status" value="1"/>
</dbReference>
<keyword evidence="7 8" id="KW-0472">Membrane</keyword>
<evidence type="ECO:0000256" key="5">
    <source>
        <dbReference type="ARBA" id="ARBA00022984"/>
    </source>
</evidence>
<evidence type="ECO:0000256" key="8">
    <source>
        <dbReference type="SAM" id="Phobius"/>
    </source>
</evidence>
<feature type="transmembrane region" description="Helical" evidence="8">
    <location>
        <begin position="57"/>
        <end position="78"/>
    </location>
</feature>
<dbReference type="Pfam" id="PF03023">
    <property type="entry name" value="MurJ"/>
    <property type="match status" value="1"/>
</dbReference>
<dbReference type="PANTHER" id="PTHR47019:SF1">
    <property type="entry name" value="LIPID II FLIPPASE MURJ"/>
    <property type="match status" value="1"/>
</dbReference>
<dbReference type="PATRIC" id="fig|1173022.3.peg.3761"/>
<keyword evidence="3 8" id="KW-0812">Transmembrane</keyword>
<feature type="transmembrane region" description="Helical" evidence="8">
    <location>
        <begin position="198"/>
        <end position="219"/>
    </location>
</feature>
<keyword evidence="4" id="KW-0133">Cell shape</keyword>
<gene>
    <name evidence="9" type="ORF">Cri9333_3488</name>
</gene>
<evidence type="ECO:0000256" key="4">
    <source>
        <dbReference type="ARBA" id="ARBA00022960"/>
    </source>
</evidence>
<feature type="transmembrane region" description="Helical" evidence="8">
    <location>
        <begin position="418"/>
        <end position="441"/>
    </location>
</feature>
<feature type="transmembrane region" description="Helical" evidence="8">
    <location>
        <begin position="364"/>
        <end position="386"/>
    </location>
</feature>
<dbReference type="GO" id="GO:0005886">
    <property type="term" value="C:plasma membrane"/>
    <property type="evidence" value="ECO:0007669"/>
    <property type="project" value="UniProtKB-SubCell"/>
</dbReference>
<dbReference type="eggNOG" id="COG0728">
    <property type="taxonomic scope" value="Bacteria"/>
</dbReference>